<dbReference type="EMBL" id="CP012109">
    <property type="protein sequence ID" value="AKQ65732.1"/>
    <property type="molecule type" value="Genomic_DNA"/>
</dbReference>
<dbReference type="OrthoDB" id="5421180at2"/>
<reference evidence="2 3" key="1">
    <citation type="journal article" date="2016" name="PLoS ONE">
        <title>Complete Genome Sequence and Comparative Genomics of a Novel Myxobacterium Myxococcus hansupus.</title>
        <authorList>
            <person name="Sharma G."/>
            <person name="Narwani T."/>
            <person name="Subramanian S."/>
        </authorList>
    </citation>
    <scope>NUCLEOTIDE SEQUENCE [LARGE SCALE GENOMIC DNA]</scope>
    <source>
        <strain evidence="3">mixupus</strain>
    </source>
</reference>
<dbReference type="GO" id="GO:0032259">
    <property type="term" value="P:methylation"/>
    <property type="evidence" value="ECO:0007669"/>
    <property type="project" value="UniProtKB-KW"/>
</dbReference>
<keyword evidence="3" id="KW-1185">Reference proteome</keyword>
<evidence type="ECO:0000313" key="2">
    <source>
        <dbReference type="EMBL" id="AKQ65732.1"/>
    </source>
</evidence>
<organism evidence="2 3">
    <name type="scientific">Pseudomyxococcus hansupus</name>
    <dbReference type="NCBI Taxonomy" id="1297742"/>
    <lineage>
        <taxon>Bacteria</taxon>
        <taxon>Pseudomonadati</taxon>
        <taxon>Myxococcota</taxon>
        <taxon>Myxococcia</taxon>
        <taxon>Myxococcales</taxon>
        <taxon>Cystobacterineae</taxon>
        <taxon>Myxococcaceae</taxon>
        <taxon>Pseudomyxococcus</taxon>
    </lineage>
</organism>
<dbReference type="AlphaFoldDB" id="A0A0H4XCM1"/>
<gene>
    <name evidence="2" type="ORF">A176_002644</name>
</gene>
<dbReference type="Proteomes" id="UP000009026">
    <property type="component" value="Chromosome"/>
</dbReference>
<feature type="domain" description="Phosphoribosyltransferase" evidence="1">
    <location>
        <begin position="12"/>
        <end position="165"/>
    </location>
</feature>
<protein>
    <submittedName>
        <fullName evidence="2">Protein-L-isoaspartate O-methyltransferase</fullName>
    </submittedName>
</protein>
<sequence>MNEPEFQDRYEGGRALAEHLRDYAGRPGVVVLALPRGGVPVAAEVARRLGVPLDVFLVRKLGTPGHEELAMGAIASGGMRVLNREVVDELNIRRDQIEATARREALELQRREQRYREGRPPPDVRGRTVILVDDGLATGTTMRAAVAALRILEPAAIVVAVPVAAADSCTSLALVADRIICVRMPEPFYSVGLWYRDFDQTEDDEVRALLAQAAQAPPSTGAQSSA</sequence>
<dbReference type="PATRIC" id="fig|1297742.4.peg.2669"/>
<dbReference type="eggNOG" id="COG1926">
    <property type="taxonomic scope" value="Bacteria"/>
</dbReference>
<dbReference type="Pfam" id="PF00156">
    <property type="entry name" value="Pribosyltran"/>
    <property type="match status" value="1"/>
</dbReference>
<dbReference type="SUPFAM" id="SSF53271">
    <property type="entry name" value="PRTase-like"/>
    <property type="match status" value="1"/>
</dbReference>
<name>A0A0H4XCM1_9BACT</name>
<dbReference type="STRING" id="1297742.A176_002644"/>
<dbReference type="InterPro" id="IPR029057">
    <property type="entry name" value="PRTase-like"/>
</dbReference>
<dbReference type="Gene3D" id="3.30.1310.20">
    <property type="entry name" value="PRTase-like"/>
    <property type="match status" value="1"/>
</dbReference>
<proteinExistence type="predicted"/>
<evidence type="ECO:0000313" key="3">
    <source>
        <dbReference type="Proteomes" id="UP000009026"/>
    </source>
</evidence>
<dbReference type="InterPro" id="IPR000836">
    <property type="entry name" value="PRTase_dom"/>
</dbReference>
<evidence type="ECO:0000259" key="1">
    <source>
        <dbReference type="Pfam" id="PF00156"/>
    </source>
</evidence>
<accession>A0A0H4XCM1</accession>
<dbReference type="RefSeq" id="WP_002638552.1">
    <property type="nucleotide sequence ID" value="NZ_CP012109.1"/>
</dbReference>
<keyword evidence="2" id="KW-0808">Transferase</keyword>
<dbReference type="CDD" id="cd06223">
    <property type="entry name" value="PRTases_typeI"/>
    <property type="match status" value="1"/>
</dbReference>
<dbReference type="GO" id="GO:0008168">
    <property type="term" value="F:methyltransferase activity"/>
    <property type="evidence" value="ECO:0007669"/>
    <property type="project" value="UniProtKB-KW"/>
</dbReference>
<keyword evidence="2" id="KW-0489">Methyltransferase</keyword>
<dbReference type="Gene3D" id="3.40.50.2020">
    <property type="match status" value="1"/>
</dbReference>
<dbReference type="KEGG" id="mym:A176_002644"/>